<keyword evidence="1" id="KW-0472">Membrane</keyword>
<evidence type="ECO:0000259" key="2">
    <source>
        <dbReference type="Pfam" id="PF07705"/>
    </source>
</evidence>
<dbReference type="HOGENOM" id="CLU_027397_0_0_2"/>
<sequence>MRKGIALLVMILILPLVSASTYTGWLGIGEEISYGDYAIIPKDGNFDGEALLMVSTPSRTSYISLRPGDEKDVGNVKVKLVKMFLGKKPMFYLNVTLPPLLVNQSIVVGGYKVLVKDVKVDSYEVVVSNGTGGKSYTKPFQLNGYSFSITPRPKVFSGELKLLSNVTYGDYKLTLAGLNMTIVNNKSKSILNIEFEGKDYYIDEGDYGYVGPFIVKYNGFRCEMQGNLCDPIISLEVYLRALDISISYDPSKDFWVYEGKAFRVGDLVVKVKGIADGAAYIGIENNCGNELHSGVLRASQDVIGALEYDGLRLGLLETSQDNNGKKAHFIAFYTERKKPQYLAYLNVTVSAPREVTMLTPFTVNVSVKNEGTSEVLGMIAKFEPGNGFKVLRDEVYIKSLAPGKSEVLKFTLVPLKPGNLTVGRLVVEGPVPYPLACGGLSLISFTSNSPIVNVKAINVTVGVSYLNVTRIGEPFEVNFVVDPPIGNITMALPSGVGLLSEGSLHSGVVTVPASVKSIKLVVVSPGNYTIPLYLEAYGVKLYSSKISFEAVGSSQAVTVTKTKTETKTITLTNGTARTLTVTETKTEVKTETQVKTLTKHSTTTVTKTIEVKSGKSNLLVFLFGVILGAGVIILLAWIKARS</sequence>
<organism evidence="3 5">
    <name type="scientific">Pyrococcus abyssi (strain GE5 / Orsay)</name>
    <dbReference type="NCBI Taxonomy" id="272844"/>
    <lineage>
        <taxon>Archaea</taxon>
        <taxon>Methanobacteriati</taxon>
        <taxon>Methanobacteriota</taxon>
        <taxon>Thermococci</taxon>
        <taxon>Thermococcales</taxon>
        <taxon>Thermococcaceae</taxon>
        <taxon>Pyrococcus</taxon>
    </lineage>
</organism>
<name>Q9UYM2_PYRAB</name>
<accession>Q9UYM2</accession>
<reference evidence="3" key="3">
    <citation type="journal article" date="2001" name="Genome Res.">
        <title>Genome evolution at the genus level: comparison of three complete genomes of hyperthermophilic archaea.</title>
        <authorList>
            <person name="Lecompte O."/>
            <person name="Ripp R."/>
            <person name="Puzos-Barbe V."/>
            <person name="Duprat S."/>
            <person name="Heilig R."/>
            <person name="Dietrich J."/>
            <person name="Thierry J.C."/>
            <person name="Poch O."/>
        </authorList>
    </citation>
    <scope>NUCLEOTIDE SEQUENCE</scope>
    <source>
        <strain evidence="3">Orsay</strain>
    </source>
</reference>
<dbReference type="Gene3D" id="2.60.40.10">
    <property type="entry name" value="Immunoglobulins"/>
    <property type="match status" value="1"/>
</dbReference>
<dbReference type="EMBL" id="AJ248287">
    <property type="protein sequence ID" value="CAB50390.1"/>
    <property type="molecule type" value="Genomic_DNA"/>
</dbReference>
<dbReference type="Pfam" id="PF07705">
    <property type="entry name" value="CARDB"/>
    <property type="match status" value="1"/>
</dbReference>
<feature type="domain" description="CARDB" evidence="2">
    <location>
        <begin position="348"/>
        <end position="425"/>
    </location>
</feature>
<dbReference type="RefSeq" id="WP_010868603.1">
    <property type="nucleotide sequence ID" value="NC_000868.1"/>
</dbReference>
<protein>
    <recommendedName>
        <fullName evidence="2">CARDB domain-containing protein</fullName>
    </recommendedName>
</protein>
<dbReference type="OrthoDB" id="86238at2157"/>
<dbReference type="AlphaFoldDB" id="Q9UYM2"/>
<dbReference type="PIR" id="A75062">
    <property type="entry name" value="A75062"/>
</dbReference>
<reference evidence="4 6" key="5">
    <citation type="journal article" date="2012" name="Curr. Microbiol.">
        <title>Re-annotation of two hyperthermophilic archaea Pyrococcus abyssi GE5 and Pyrococcus furiosus DSM 3638.</title>
        <authorList>
            <person name="Gao J."/>
            <person name="Wang J."/>
        </authorList>
    </citation>
    <scope>GENOME REANNOTATION</scope>
    <source>
        <strain evidence="4">GE5</strain>
        <strain evidence="6">GE5 / Orsay</strain>
    </source>
</reference>
<reference evidence="3" key="2">
    <citation type="journal article" date="2000" name="J. Mol. Biol.">
        <title>Archaeal homologs of eukaryotic methylation guide small nucleolar RNAs: lessons from the Pyrococcus genomes.</title>
        <authorList>
            <person name="Gaspin C."/>
            <person name="Cavaille J."/>
            <person name="Erauso G."/>
        </authorList>
    </citation>
    <scope>NUCLEOTIDE SEQUENCE</scope>
    <source>
        <strain evidence="3">Orsay</strain>
    </source>
</reference>
<dbReference type="PATRIC" id="fig|272844.11.peg.1583"/>
<keyword evidence="1" id="KW-1133">Transmembrane helix</keyword>
<evidence type="ECO:0000313" key="6">
    <source>
        <dbReference type="Proteomes" id="UP000009139"/>
    </source>
</evidence>
<gene>
    <name evidence="3" type="ordered locus">PAB1388</name>
</gene>
<dbReference type="STRING" id="272844.PAB1388"/>
<evidence type="ECO:0000313" key="4">
    <source>
        <dbReference type="EMBL" id="CCE70937.1"/>
    </source>
</evidence>
<dbReference type="InterPro" id="IPR011635">
    <property type="entry name" value="CARDB"/>
</dbReference>
<keyword evidence="5" id="KW-1185">Reference proteome</keyword>
<dbReference type="Proteomes" id="UP000000810">
    <property type="component" value="Chromosome"/>
</dbReference>
<dbReference type="Proteomes" id="UP000009139">
    <property type="component" value="Chromosome"/>
</dbReference>
<dbReference type="EMBL" id="HE613800">
    <property type="protein sequence ID" value="CCE70937.1"/>
    <property type="molecule type" value="Genomic_DNA"/>
</dbReference>
<dbReference type="eggNOG" id="arCOG03269">
    <property type="taxonomic scope" value="Archaea"/>
</dbReference>
<feature type="transmembrane region" description="Helical" evidence="1">
    <location>
        <begin position="618"/>
        <end position="638"/>
    </location>
</feature>
<evidence type="ECO:0000256" key="1">
    <source>
        <dbReference type="SAM" id="Phobius"/>
    </source>
</evidence>
<reference evidence="3 5" key="4">
    <citation type="journal article" date="2003" name="Mol. Microbiol.">
        <title>An integrated analysis of the genome of the hyperthermophilic archaeon Pyrococcus abyssi.</title>
        <authorList>
            <person name="Cohen G."/>
            <person name="Barbe V."/>
            <person name="Flament D."/>
            <person name="Galperin M."/>
            <person name="Heilig R."/>
            <person name="Ripp R."/>
            <person name="Lecompte O."/>
            <person name="Prieur D."/>
            <person name="Poch O."/>
            <person name="Quellerou J."/>
            <person name="Thierry J.C."/>
            <person name="Van der Oost J."/>
            <person name="Weissenbach J."/>
            <person name="Zivanovic Y."/>
            <person name="Forterre P."/>
        </authorList>
    </citation>
    <scope>NUCLEOTIDE SEQUENCE [LARGE SCALE GENOMIC DNA]</scope>
    <source>
        <strain evidence="5">GE5 / Orsay</strain>
        <strain evidence="3">Orsay</strain>
    </source>
</reference>
<keyword evidence="1" id="KW-0812">Transmembrane</keyword>
<proteinExistence type="predicted"/>
<evidence type="ECO:0000313" key="5">
    <source>
        <dbReference type="Proteomes" id="UP000000810"/>
    </source>
</evidence>
<dbReference type="KEGG" id="pab:PAB1388"/>
<reference evidence="3" key="1">
    <citation type="submission" date="1999-07" db="EMBL/GenBank/DDBJ databases">
        <authorList>
            <person name="Genoscope"/>
        </authorList>
    </citation>
    <scope>NUCLEOTIDE SEQUENCE</scope>
    <source>
        <strain evidence="3">Orsay</strain>
    </source>
</reference>
<dbReference type="InterPro" id="IPR013783">
    <property type="entry name" value="Ig-like_fold"/>
</dbReference>
<evidence type="ECO:0000313" key="3">
    <source>
        <dbReference type="EMBL" id="CAB50390.1"/>
    </source>
</evidence>